<dbReference type="Proteomes" id="UP000076078">
    <property type="component" value="Unassembled WGS sequence"/>
</dbReference>
<dbReference type="InterPro" id="IPR007643">
    <property type="entry name" value="Dict_spore_N"/>
</dbReference>
<reference evidence="2 3" key="1">
    <citation type="submission" date="2015-12" db="EMBL/GenBank/DDBJ databases">
        <title>Dictyostelia acquired genes for synthesis and detection of signals that induce cell-type specialization by lateral gene transfer from prokaryotes.</title>
        <authorList>
            <person name="Gloeckner G."/>
            <person name="Schaap P."/>
        </authorList>
    </citation>
    <scope>NUCLEOTIDE SEQUENCE [LARGE SCALE GENOMIC DNA]</scope>
    <source>
        <strain evidence="2 3">TK</strain>
    </source>
</reference>
<evidence type="ECO:0000313" key="3">
    <source>
        <dbReference type="Proteomes" id="UP000076078"/>
    </source>
</evidence>
<proteinExistence type="predicted"/>
<dbReference type="InParanoid" id="A0A151Z408"/>
<name>A0A151Z408_TIELA</name>
<organism evidence="2 3">
    <name type="scientific">Tieghemostelium lacteum</name>
    <name type="common">Slime mold</name>
    <name type="synonym">Dictyostelium lacteum</name>
    <dbReference type="NCBI Taxonomy" id="361077"/>
    <lineage>
        <taxon>Eukaryota</taxon>
        <taxon>Amoebozoa</taxon>
        <taxon>Evosea</taxon>
        <taxon>Eumycetozoa</taxon>
        <taxon>Dictyostelia</taxon>
        <taxon>Dictyosteliales</taxon>
        <taxon>Raperosteliaceae</taxon>
        <taxon>Tieghemostelium</taxon>
    </lineage>
</organism>
<evidence type="ECO:0000313" key="2">
    <source>
        <dbReference type="EMBL" id="KYQ88703.1"/>
    </source>
</evidence>
<keyword evidence="3" id="KW-1185">Reference proteome</keyword>
<dbReference type="FunCoup" id="A0A151Z408">
    <property type="interactions" value="14"/>
</dbReference>
<evidence type="ECO:0000259" key="1">
    <source>
        <dbReference type="Pfam" id="PF04562"/>
    </source>
</evidence>
<gene>
    <name evidence="2" type="ORF">DLAC_10724</name>
</gene>
<dbReference type="OrthoDB" id="15663at2759"/>
<sequence length="375" mass="41908">MRGYKCEGLTTDLCSTAYPQCKVLNLESCCKGSIGVCINDFVELNAEVCEKTLESNLTLYCLRNLISNAVYQLTTSNISIYKFENYEIYLPPTNTCESLNCDAKGLECQMSIEPCDSDSPCCKSVPRCVDRKTLDHSIKTNVICNKQCDEGFVCKIVVDVPTCFALSCDSITCTKGTQCQELQGLGVVSCFSSFIEFLTENDDDSDFDPELGCEDVKCPPNFQCKKGAFSNHDCIPSDIDTIGTRFNCSRCPVGWRCDPFGWGGICMEWFPDLTMEDCFYEKCLKNQICNKESKKCEYQLCLENTCSEGLTCVQYQPTHPRICATENILPFSFAVDNLVPLPPGDKKLETSVTDDPLLRLGDENKFITPKPKLNN</sequence>
<dbReference type="Pfam" id="PF04562">
    <property type="entry name" value="Dicty_spore_N"/>
    <property type="match status" value="1"/>
</dbReference>
<protein>
    <recommendedName>
        <fullName evidence="1">DSCP-N domain-containing protein</fullName>
    </recommendedName>
</protein>
<dbReference type="EMBL" id="LODT01000048">
    <property type="protein sequence ID" value="KYQ88703.1"/>
    <property type="molecule type" value="Genomic_DNA"/>
</dbReference>
<dbReference type="OMA" id="CANECPD"/>
<accession>A0A151Z408</accession>
<feature type="domain" description="DSCP-N" evidence="1">
    <location>
        <begin position="6"/>
        <end position="129"/>
    </location>
</feature>
<dbReference type="AlphaFoldDB" id="A0A151Z408"/>
<comment type="caution">
    <text evidence="2">The sequence shown here is derived from an EMBL/GenBank/DDBJ whole genome shotgun (WGS) entry which is preliminary data.</text>
</comment>